<sequence length="84" mass="9133">MPDDTSQALVIADAENNYYVLPREVVEMARAAPEARAAIDERLGAQGRIPLAEGYTFVGVLRLPAEGEMTHYTTEASWPVATTP</sequence>
<protein>
    <submittedName>
        <fullName evidence="1">Uncharacterized protein</fullName>
    </submittedName>
</protein>
<name>A0A939FL73_9ACTN</name>
<gene>
    <name evidence="1" type="ORF">J1792_11075</name>
</gene>
<evidence type="ECO:0000313" key="2">
    <source>
        <dbReference type="Proteomes" id="UP000664781"/>
    </source>
</evidence>
<evidence type="ECO:0000313" key="1">
    <source>
        <dbReference type="EMBL" id="MBO0653312.1"/>
    </source>
</evidence>
<dbReference type="EMBL" id="JAFMOF010000002">
    <property type="protein sequence ID" value="MBO0653312.1"/>
    <property type="molecule type" value="Genomic_DNA"/>
</dbReference>
<reference evidence="1" key="1">
    <citation type="submission" date="2021-03" db="EMBL/GenBank/DDBJ databases">
        <title>Streptomyces strains.</title>
        <authorList>
            <person name="Lund M.B."/>
            <person name="Toerring T."/>
        </authorList>
    </citation>
    <scope>NUCLEOTIDE SEQUENCE</scope>
    <source>
        <strain evidence="1">JCM 4242</strain>
    </source>
</reference>
<dbReference type="Proteomes" id="UP000664781">
    <property type="component" value="Unassembled WGS sequence"/>
</dbReference>
<organism evidence="1 2">
    <name type="scientific">Streptomyces triculaminicus</name>
    <dbReference type="NCBI Taxonomy" id="2816232"/>
    <lineage>
        <taxon>Bacteria</taxon>
        <taxon>Bacillati</taxon>
        <taxon>Actinomycetota</taxon>
        <taxon>Actinomycetes</taxon>
        <taxon>Kitasatosporales</taxon>
        <taxon>Streptomycetaceae</taxon>
        <taxon>Streptomyces</taxon>
    </lineage>
</organism>
<proteinExistence type="predicted"/>
<dbReference type="RefSeq" id="WP_086568749.1">
    <property type="nucleotide sequence ID" value="NZ_JAFMOF010000002.1"/>
</dbReference>
<dbReference type="AlphaFoldDB" id="A0A939FL73"/>
<accession>A0A939FL73</accession>
<keyword evidence="2" id="KW-1185">Reference proteome</keyword>
<comment type="caution">
    <text evidence="1">The sequence shown here is derived from an EMBL/GenBank/DDBJ whole genome shotgun (WGS) entry which is preliminary data.</text>
</comment>